<comment type="caution">
    <text evidence="1">The sequence shown here is derived from an EMBL/GenBank/DDBJ whole genome shotgun (WGS) entry which is preliminary data.</text>
</comment>
<proteinExistence type="predicted"/>
<reference evidence="1" key="1">
    <citation type="submission" date="2021-06" db="EMBL/GenBank/DDBJ databases">
        <authorList>
            <person name="Hodson N. C."/>
            <person name="Mongue J. A."/>
            <person name="Jaron S. K."/>
        </authorList>
    </citation>
    <scope>NUCLEOTIDE SEQUENCE</scope>
</reference>
<gene>
    <name evidence="1" type="ORF">AFUS01_LOCUS25646</name>
</gene>
<sequence length="769" mass="87367">MFKRKLQNFKRRKVALMVTHRKAGDVAAELHADTNMDAVYAGNLTSRPSKNVIRVVSTEELARGDFHEDPIMDIIMQKREETRSGKPFIRTLRRENSVPSEFSRVPVTHDEDPNGAGEDCVDAVHDQPKFSELDKFDMQSVSITDEWQRAKKYASLYASTGFGILFKRIHAETVADIEADNNPNNDFFNAGFCNYLLKDVLPFTPLVTHCMAQTRKDDYDNDQQVPAEFWNRVIKFEHLKNVGKQKAGRYIRKSKQVLKGLCNDFEASLREKDAAEKRVLKYHQVVTPKRATIVPKRKLTIPPSRTHCGSTMNTGVDSSKSFRFPDMDEMKECWSKNGVPVTQRTNTDTVFDRLKFVLWAHHATDNVGTRFTNTCPLDNGLIIINFLLECYTDVREFFHRGDGPGQHIRENILRVIDYIREDKCNAAKKHWLLHVLNCKTFNDLSTSKSDVVYDMLGCEDSYVLAPLRQILEVFEVLHDCPIHGETRTPTSLQYEVYSVQSFLNLANGGNGGTGINGSGTGYRKCPVLNCKNKEGSWRIRCQGMYKPVQFFVIGVMPPRNLMSVGQQLRDVPSVVELSDSQYKLVATTVYRSDNHFVTLFPHTGDVPWFEYNGMEYSVIPRVVIPKHEAVSTVLTDDEYPPFTDKSETACKIRAEAVITFFNQSTYSYKAANIMANRLRYIPGKGLGVTGEANEYIVTPPPDIEALGFRRLDSDIMKSVGKTYLCDDTPIDFGRKYDRFVSGGIVPGTNGRDWWEVKKDSGNRTDQMGS</sequence>
<dbReference type="Proteomes" id="UP000708208">
    <property type="component" value="Unassembled WGS sequence"/>
</dbReference>
<protein>
    <submittedName>
        <fullName evidence="1">Uncharacterized protein</fullName>
    </submittedName>
</protein>
<name>A0A8J2L3N0_9HEXA</name>
<accession>A0A8J2L3N0</accession>
<dbReference type="EMBL" id="CAJVCH010332184">
    <property type="protein sequence ID" value="CAG7787128.1"/>
    <property type="molecule type" value="Genomic_DNA"/>
</dbReference>
<dbReference type="AlphaFoldDB" id="A0A8J2L3N0"/>
<evidence type="ECO:0000313" key="1">
    <source>
        <dbReference type="EMBL" id="CAG7787128.1"/>
    </source>
</evidence>
<evidence type="ECO:0000313" key="2">
    <source>
        <dbReference type="Proteomes" id="UP000708208"/>
    </source>
</evidence>
<organism evidence="1 2">
    <name type="scientific">Allacma fusca</name>
    <dbReference type="NCBI Taxonomy" id="39272"/>
    <lineage>
        <taxon>Eukaryota</taxon>
        <taxon>Metazoa</taxon>
        <taxon>Ecdysozoa</taxon>
        <taxon>Arthropoda</taxon>
        <taxon>Hexapoda</taxon>
        <taxon>Collembola</taxon>
        <taxon>Symphypleona</taxon>
        <taxon>Sminthuridae</taxon>
        <taxon>Allacma</taxon>
    </lineage>
</organism>
<keyword evidence="2" id="KW-1185">Reference proteome</keyword>
<dbReference type="OrthoDB" id="6782894at2759"/>